<gene>
    <name evidence="2" type="ORF">KUTeg_023464</name>
</gene>
<evidence type="ECO:0000313" key="2">
    <source>
        <dbReference type="EMBL" id="KAJ8299404.1"/>
    </source>
</evidence>
<feature type="region of interest" description="Disordered" evidence="1">
    <location>
        <begin position="1"/>
        <end position="93"/>
    </location>
</feature>
<organism evidence="2 3">
    <name type="scientific">Tegillarca granosa</name>
    <name type="common">Malaysian cockle</name>
    <name type="synonym">Anadara granosa</name>
    <dbReference type="NCBI Taxonomy" id="220873"/>
    <lineage>
        <taxon>Eukaryota</taxon>
        <taxon>Metazoa</taxon>
        <taxon>Spiralia</taxon>
        <taxon>Lophotrochozoa</taxon>
        <taxon>Mollusca</taxon>
        <taxon>Bivalvia</taxon>
        <taxon>Autobranchia</taxon>
        <taxon>Pteriomorphia</taxon>
        <taxon>Arcoida</taxon>
        <taxon>Arcoidea</taxon>
        <taxon>Arcidae</taxon>
        <taxon>Tegillarca</taxon>
    </lineage>
</organism>
<sequence length="93" mass="10283">MAEEEKTVSADISSGNCLQKTDDVFVNGESDDMDDNKDTDEDAQESLDNMALPEQIMPRKSSFMCKDGSRKPGQRKKTVSFSSMPTERKIATG</sequence>
<name>A0ABQ9E1R2_TEGGR</name>
<dbReference type="EMBL" id="JARBDR010000921">
    <property type="protein sequence ID" value="KAJ8299404.1"/>
    <property type="molecule type" value="Genomic_DNA"/>
</dbReference>
<accession>A0ABQ9E1R2</accession>
<evidence type="ECO:0000256" key="1">
    <source>
        <dbReference type="SAM" id="MobiDB-lite"/>
    </source>
</evidence>
<proteinExistence type="predicted"/>
<feature type="compositionally biased region" description="Acidic residues" evidence="1">
    <location>
        <begin position="29"/>
        <end position="45"/>
    </location>
</feature>
<dbReference type="Proteomes" id="UP001217089">
    <property type="component" value="Unassembled WGS sequence"/>
</dbReference>
<keyword evidence="3" id="KW-1185">Reference proteome</keyword>
<protein>
    <submittedName>
        <fullName evidence="2">Uncharacterized protein</fullName>
    </submittedName>
</protein>
<feature type="compositionally biased region" description="Polar residues" evidence="1">
    <location>
        <begin position="10"/>
        <end position="19"/>
    </location>
</feature>
<reference evidence="2 3" key="1">
    <citation type="submission" date="2022-12" db="EMBL/GenBank/DDBJ databases">
        <title>Chromosome-level genome of Tegillarca granosa.</title>
        <authorList>
            <person name="Kim J."/>
        </authorList>
    </citation>
    <scope>NUCLEOTIDE SEQUENCE [LARGE SCALE GENOMIC DNA]</scope>
    <source>
        <strain evidence="2">Teg-2019</strain>
        <tissue evidence="2">Adductor muscle</tissue>
    </source>
</reference>
<evidence type="ECO:0000313" key="3">
    <source>
        <dbReference type="Proteomes" id="UP001217089"/>
    </source>
</evidence>
<comment type="caution">
    <text evidence="2">The sequence shown here is derived from an EMBL/GenBank/DDBJ whole genome shotgun (WGS) entry which is preliminary data.</text>
</comment>